<evidence type="ECO:0000313" key="3">
    <source>
        <dbReference type="Proteomes" id="UP000679220"/>
    </source>
</evidence>
<dbReference type="InterPro" id="IPR043741">
    <property type="entry name" value="DUF5686"/>
</dbReference>
<keyword evidence="2" id="KW-0121">Carboxypeptidase</keyword>
<sequence>MKVSSIILLLFLQFCQLVSTAQTYKGIVADEQTKEPIAFVNIVYSEGAGTVTDIDGRFEIRTNIEVTEFRVSCLGYEPKVIDVSEFANKATIYLQPLEYHLPAVNVLPTENPAVIIMKQVVKNRYRHNPDNYDPFSCIIYHKMTLDFEWPSNLSLEERAELRDSLGLINDSFLFLFESVSEKKHVKKGVGKEKILSGRVSGLKDPILASFPAMLQPFSFYNQYVKLLGYSYLNPASKPGLAAYQFVLEDTYTTATNDSIYYISYRPRNDKNFRGLTGAFHIDGSSFAIKTVSATTAGTENGMRLFIRQNYQPVANGAWYPKQLESSLELGGMGALRKLPFPLVGKGKSYVTAINTQPQFSAKEFDNVVMEDLNIADDAPDIAHFRYEPLTARDSLTYQYLDSIGRKNHLDAILKTQISLVKGYVPMGKLQLDVSRLIDYNDYEGLKLGAGLYTSPRLSKNFSTGGYYTYGFGDKASKYGLEFTLSPFRNKENRLYVKYQDDVYATGSFEFIDGVKALSSERFSRFLTETMDLSRGWTTGAEFRFVKYFKAGIYYSNHELNPQRSYRFVVDGNVAPAFEMNEVGLKLKWANKETFSNSPLGKISNGTNWPVVWLNASAGRWASDSQYEYTRLESRVHKRFNYPNSMYTVLRFEGGYMSGDYPSTLLYSALGSYKSFTVLVPYTFGTMRLNEFGANRFTAMYFSHGFPLGLNTNNRIKPEIVVSTNVAFGDAPVGISTINKGYYESGLYLKNLFSNFIFQYGLSVHYRYGTYRLPEAIDNWAFKLGLEFAF</sequence>
<evidence type="ECO:0000313" key="2">
    <source>
        <dbReference type="EMBL" id="MBR8536233.1"/>
    </source>
</evidence>
<evidence type="ECO:0000256" key="1">
    <source>
        <dbReference type="SAM" id="SignalP"/>
    </source>
</evidence>
<accession>A0A941IY64</accession>
<protein>
    <submittedName>
        <fullName evidence="2">Carboxypeptidase-like regulatory domain-containing protein</fullName>
    </submittedName>
</protein>
<organism evidence="2 3">
    <name type="scientific">Carboxylicivirga sediminis</name>
    <dbReference type="NCBI Taxonomy" id="2006564"/>
    <lineage>
        <taxon>Bacteria</taxon>
        <taxon>Pseudomonadati</taxon>
        <taxon>Bacteroidota</taxon>
        <taxon>Bacteroidia</taxon>
        <taxon>Marinilabiliales</taxon>
        <taxon>Marinilabiliaceae</taxon>
        <taxon>Carboxylicivirga</taxon>
    </lineage>
</organism>
<dbReference type="SUPFAM" id="SSF49464">
    <property type="entry name" value="Carboxypeptidase regulatory domain-like"/>
    <property type="match status" value="1"/>
</dbReference>
<feature type="signal peptide" evidence="1">
    <location>
        <begin position="1"/>
        <end position="21"/>
    </location>
</feature>
<feature type="chain" id="PRO_5038035396" evidence="1">
    <location>
        <begin position="22"/>
        <end position="789"/>
    </location>
</feature>
<keyword evidence="1" id="KW-0732">Signal</keyword>
<gene>
    <name evidence="2" type="ORF">KDU71_11745</name>
</gene>
<dbReference type="AlphaFoldDB" id="A0A941IY64"/>
<dbReference type="GO" id="GO:0004180">
    <property type="term" value="F:carboxypeptidase activity"/>
    <property type="evidence" value="ECO:0007669"/>
    <property type="project" value="UniProtKB-KW"/>
</dbReference>
<dbReference type="RefSeq" id="WP_212191148.1">
    <property type="nucleotide sequence ID" value="NZ_JAGTAR010000017.1"/>
</dbReference>
<comment type="caution">
    <text evidence="2">The sequence shown here is derived from an EMBL/GenBank/DDBJ whole genome shotgun (WGS) entry which is preliminary data.</text>
</comment>
<dbReference type="EMBL" id="JAGTAR010000017">
    <property type="protein sequence ID" value="MBR8536233.1"/>
    <property type="molecule type" value="Genomic_DNA"/>
</dbReference>
<name>A0A941IY64_9BACT</name>
<dbReference type="Proteomes" id="UP000679220">
    <property type="component" value="Unassembled WGS sequence"/>
</dbReference>
<dbReference type="Pfam" id="PF13715">
    <property type="entry name" value="CarbopepD_reg_2"/>
    <property type="match status" value="1"/>
</dbReference>
<keyword evidence="2" id="KW-0645">Protease</keyword>
<dbReference type="Pfam" id="PF18939">
    <property type="entry name" value="DUF5686"/>
    <property type="match status" value="1"/>
</dbReference>
<reference evidence="2" key="1">
    <citation type="journal article" date="2018" name="Int. J. Syst. Evol. Microbiol.">
        <title>Carboxylicivirga sediminis sp. nov., isolated from coastal sediment.</title>
        <authorList>
            <person name="Wang F.Q."/>
            <person name="Ren L.H."/>
            <person name="Zou R.J."/>
            <person name="Sun Y.Z."/>
            <person name="Liu X.J."/>
            <person name="Jiang F."/>
            <person name="Liu L.J."/>
        </authorList>
    </citation>
    <scope>NUCLEOTIDE SEQUENCE</scope>
    <source>
        <strain evidence="2">JR1</strain>
    </source>
</reference>
<keyword evidence="2" id="KW-0378">Hydrolase</keyword>
<reference evidence="2" key="2">
    <citation type="submission" date="2021-04" db="EMBL/GenBank/DDBJ databases">
        <authorList>
            <person name="Zhang T."/>
            <person name="Zhang Y."/>
            <person name="Lu D."/>
            <person name="Zuo D."/>
            <person name="Du Z."/>
        </authorList>
    </citation>
    <scope>NUCLEOTIDE SEQUENCE</scope>
    <source>
        <strain evidence="2">JR1</strain>
    </source>
</reference>
<keyword evidence="3" id="KW-1185">Reference proteome</keyword>
<dbReference type="InterPro" id="IPR008969">
    <property type="entry name" value="CarboxyPept-like_regulatory"/>
</dbReference>
<proteinExistence type="predicted"/>